<dbReference type="Gene3D" id="3.20.70.20">
    <property type="match status" value="1"/>
</dbReference>
<dbReference type="AlphaFoldDB" id="A0A1M4VJV0"/>
<dbReference type="CDD" id="cd01677">
    <property type="entry name" value="PFL2_DhaB_BssA"/>
    <property type="match status" value="1"/>
</dbReference>
<organism evidence="6 7">
    <name type="scientific">Alkalibacter saccharofermentans DSM 14828</name>
    <dbReference type="NCBI Taxonomy" id="1120975"/>
    <lineage>
        <taxon>Bacteria</taxon>
        <taxon>Bacillati</taxon>
        <taxon>Bacillota</taxon>
        <taxon>Clostridia</taxon>
        <taxon>Eubacteriales</taxon>
        <taxon>Eubacteriaceae</taxon>
        <taxon>Alkalibacter</taxon>
    </lineage>
</organism>
<protein>
    <submittedName>
        <fullName evidence="6">Formate C-acetyltransferase</fullName>
    </submittedName>
</protein>
<dbReference type="GO" id="GO:0005829">
    <property type="term" value="C:cytosol"/>
    <property type="evidence" value="ECO:0007669"/>
    <property type="project" value="TreeGrafter"/>
</dbReference>
<evidence type="ECO:0000259" key="5">
    <source>
        <dbReference type="PROSITE" id="PS51554"/>
    </source>
</evidence>
<dbReference type="InterPro" id="IPR051215">
    <property type="entry name" value="GRE"/>
</dbReference>
<keyword evidence="2" id="KW-0456">Lyase</keyword>
<feature type="domain" description="Glycine radical" evidence="4">
    <location>
        <begin position="645"/>
        <end position="765"/>
    </location>
</feature>
<evidence type="ECO:0000256" key="2">
    <source>
        <dbReference type="ARBA" id="ARBA00023239"/>
    </source>
</evidence>
<dbReference type="PROSITE" id="PS51149">
    <property type="entry name" value="GLY_RADICAL_2"/>
    <property type="match status" value="1"/>
</dbReference>
<feature type="modified residue" description="Glycine radical" evidence="3">
    <location>
        <position position="741"/>
    </location>
</feature>
<dbReference type="OrthoDB" id="9803969at2"/>
<evidence type="ECO:0000256" key="3">
    <source>
        <dbReference type="PROSITE-ProRule" id="PRU00493"/>
    </source>
</evidence>
<dbReference type="RefSeq" id="WP_073270006.1">
    <property type="nucleotide sequence ID" value="NZ_FQTU01000005.1"/>
</dbReference>
<sequence>MSQASERIEALKDRLFESKRELSLERARLYTDSYITTEGMPPVMRRAMATAHILENVEIQINEGELIVGDRTVKSRSGIASPEMSPYWIRDELETMAERPQDQFLVSDEDKKYFNEVLYPYWEKNSLKDYVDSKMTDIVKASIKDGIVKINQTDKGQGHIIPTFEKVLGQGLGSMIEEVEGYSTKYQDNDFYKAALITLKATQKFILRYAELARKMAEKEPDDKRKDELIRIAEISEMVSTEKPVELYDALQLFWYVNLALQFESNASSISPGRFDQYMYRFYKKSLDECEDKEFLKELLRCLWLKMNDVVLLRSEDSAKYFAGFPTGYTIILGGVDINGRDATNELSYVILDTYGDIKLPQPNLGVRIHEKSPIEFLNKTAETIRLGTGIPQVFNDEVIIPGYLNRGVSLPDARDYSVVGCVELSIPGKTYGLHDIALFNLLKVLEVTLERNHEKISSFDDLMQGIKNTIDEYVDYMVEGSNITDEAHGAFAPTPLLSCFIEKCVENGRDVSWGGAIYNFSGVQGIGIANLSDSLYIVKKYVFDDKEISLGDLVELLRDNYENNEVLRQKFINRYEKYGNDVDEVDYLGSEVLTYYCKQVEKFKNPRGGIFQPGSYTVSAHIPLGEAVGATADGRLSKEQLADGGLSPMVGRDKHGPTSVLKSVSKLDNYLTTNGSLLNVKFSPSVMKGTEGIRNFVAYLRSFMRLKIQHIQFNVVSADTLRAAQEDPAKYRNLVIRVAGYSAIFVELNKSIQDDIIKRTEHGF</sequence>
<reference evidence="6 7" key="1">
    <citation type="submission" date="2016-11" db="EMBL/GenBank/DDBJ databases">
        <authorList>
            <person name="Jaros S."/>
            <person name="Januszkiewicz K."/>
            <person name="Wedrychowicz H."/>
        </authorList>
    </citation>
    <scope>NUCLEOTIDE SEQUENCE [LARGE SCALE GENOMIC DNA]</scope>
    <source>
        <strain evidence="6 7">DSM 14828</strain>
    </source>
</reference>
<keyword evidence="6" id="KW-0808">Transferase</keyword>
<dbReference type="NCBIfam" id="TIGR01774">
    <property type="entry name" value="PFL2-3"/>
    <property type="match status" value="1"/>
</dbReference>
<evidence type="ECO:0000256" key="1">
    <source>
        <dbReference type="ARBA" id="ARBA00022818"/>
    </source>
</evidence>
<dbReference type="PROSITE" id="PS51554">
    <property type="entry name" value="PFL"/>
    <property type="match status" value="1"/>
</dbReference>
<feature type="domain" description="PFL" evidence="5">
    <location>
        <begin position="6"/>
        <end position="637"/>
    </location>
</feature>
<evidence type="ECO:0000313" key="7">
    <source>
        <dbReference type="Proteomes" id="UP000184251"/>
    </source>
</evidence>
<dbReference type="InterPro" id="IPR001150">
    <property type="entry name" value="Gly_radical"/>
</dbReference>
<proteinExistence type="predicted"/>
<dbReference type="InterPro" id="IPR004184">
    <property type="entry name" value="PFL_dom"/>
</dbReference>
<dbReference type="EMBL" id="FQTU01000005">
    <property type="protein sequence ID" value="SHE69269.1"/>
    <property type="molecule type" value="Genomic_DNA"/>
</dbReference>
<evidence type="ECO:0000259" key="4">
    <source>
        <dbReference type="PROSITE" id="PS51149"/>
    </source>
</evidence>
<dbReference type="STRING" id="1120975.SAMN02746064_01020"/>
<dbReference type="SUPFAM" id="SSF51998">
    <property type="entry name" value="PFL-like glycyl radical enzymes"/>
    <property type="match status" value="1"/>
</dbReference>
<dbReference type="Proteomes" id="UP000184251">
    <property type="component" value="Unassembled WGS sequence"/>
</dbReference>
<dbReference type="InterPro" id="IPR010098">
    <property type="entry name" value="PFL2/GDeHydtase_fam"/>
</dbReference>
<gene>
    <name evidence="6" type="ORF">SAMN02746064_01020</name>
</gene>
<accession>A0A1M4VJV0</accession>
<dbReference type="NCBIfam" id="NF007437">
    <property type="entry name" value="PRK09983.1"/>
    <property type="match status" value="1"/>
</dbReference>
<dbReference type="Pfam" id="PF01228">
    <property type="entry name" value="Gly_radical"/>
    <property type="match status" value="1"/>
</dbReference>
<evidence type="ECO:0000313" key="6">
    <source>
        <dbReference type="EMBL" id="SHE69269.1"/>
    </source>
</evidence>
<dbReference type="PANTHER" id="PTHR43641">
    <property type="entry name" value="FORMATE ACETYLTRANSFERASE 3-RELATED"/>
    <property type="match status" value="1"/>
</dbReference>
<dbReference type="GO" id="GO:0016740">
    <property type="term" value="F:transferase activity"/>
    <property type="evidence" value="ECO:0007669"/>
    <property type="project" value="UniProtKB-KW"/>
</dbReference>
<dbReference type="PANTHER" id="PTHR43641:SF3">
    <property type="entry name" value="DEHYDRATASE PFLD-RELATED"/>
    <property type="match status" value="1"/>
</dbReference>
<keyword evidence="7" id="KW-1185">Reference proteome</keyword>
<dbReference type="PROSITE" id="PS00850">
    <property type="entry name" value="GLY_RADICAL_1"/>
    <property type="match status" value="1"/>
</dbReference>
<keyword evidence="1 3" id="KW-0556">Organic radical</keyword>
<dbReference type="Pfam" id="PF02901">
    <property type="entry name" value="PFL-like"/>
    <property type="match status" value="1"/>
</dbReference>
<dbReference type="InterPro" id="IPR019777">
    <property type="entry name" value="Form_AcTrfase_GR_CS"/>
</dbReference>
<name>A0A1M4VJV0_9FIRM</name>
<dbReference type="GO" id="GO:0016829">
    <property type="term" value="F:lyase activity"/>
    <property type="evidence" value="ECO:0007669"/>
    <property type="project" value="UniProtKB-KW"/>
</dbReference>